<dbReference type="Pfam" id="PF02574">
    <property type="entry name" value="S-methyl_trans"/>
    <property type="match status" value="1"/>
</dbReference>
<dbReference type="KEGG" id="sno:Snov_2382"/>
<gene>
    <name evidence="5" type="ordered locus">Snov_2382</name>
</gene>
<dbReference type="InterPro" id="IPR003726">
    <property type="entry name" value="HCY_dom"/>
</dbReference>
<keyword evidence="1 3" id="KW-0489">Methyltransferase</keyword>
<dbReference type="EMBL" id="CP002026">
    <property type="protein sequence ID" value="ADH89677.1"/>
    <property type="molecule type" value="Genomic_DNA"/>
</dbReference>
<dbReference type="GO" id="GO:0008168">
    <property type="term" value="F:methyltransferase activity"/>
    <property type="evidence" value="ECO:0007669"/>
    <property type="project" value="UniProtKB-UniRule"/>
</dbReference>
<evidence type="ECO:0000313" key="6">
    <source>
        <dbReference type="Proteomes" id="UP000006633"/>
    </source>
</evidence>
<feature type="binding site" evidence="3">
    <location>
        <position position="225"/>
    </location>
    <ligand>
        <name>Zn(2+)</name>
        <dbReference type="ChEBI" id="CHEBI:29105"/>
    </ligand>
</feature>
<keyword evidence="6" id="KW-1185">Reference proteome</keyword>
<proteinExistence type="predicted"/>
<dbReference type="PANTHER" id="PTHR11103">
    <property type="entry name" value="SLR1189 PROTEIN"/>
    <property type="match status" value="1"/>
</dbReference>
<dbReference type="GO" id="GO:0032259">
    <property type="term" value="P:methylation"/>
    <property type="evidence" value="ECO:0007669"/>
    <property type="project" value="UniProtKB-KW"/>
</dbReference>
<dbReference type="HOGENOM" id="CLU_062282_0_0_5"/>
<dbReference type="InterPro" id="IPR036589">
    <property type="entry name" value="HCY_dom_sf"/>
</dbReference>
<dbReference type="eggNOG" id="COG2040">
    <property type="taxonomic scope" value="Bacteria"/>
</dbReference>
<evidence type="ECO:0000256" key="1">
    <source>
        <dbReference type="ARBA" id="ARBA00022603"/>
    </source>
</evidence>
<dbReference type="SUPFAM" id="SSF82282">
    <property type="entry name" value="Homocysteine S-methyltransferase"/>
    <property type="match status" value="1"/>
</dbReference>
<dbReference type="Proteomes" id="UP000006633">
    <property type="component" value="Chromosome"/>
</dbReference>
<feature type="binding site" evidence="3">
    <location>
        <position position="294"/>
    </location>
    <ligand>
        <name>Zn(2+)</name>
        <dbReference type="ChEBI" id="CHEBI:29105"/>
    </ligand>
</feature>
<dbReference type="PANTHER" id="PTHR11103:SF18">
    <property type="entry name" value="SLR1189 PROTEIN"/>
    <property type="match status" value="1"/>
</dbReference>
<dbReference type="STRING" id="639283.Snov_2382"/>
<dbReference type="GO" id="GO:0046872">
    <property type="term" value="F:metal ion binding"/>
    <property type="evidence" value="ECO:0007669"/>
    <property type="project" value="UniProtKB-KW"/>
</dbReference>
<dbReference type="PROSITE" id="PS50970">
    <property type="entry name" value="HCY"/>
    <property type="match status" value="1"/>
</dbReference>
<dbReference type="AlphaFoldDB" id="D7A3B8"/>
<organism evidence="5 6">
    <name type="scientific">Ancylobacter novellus (strain ATCC 8093 / DSM 506 / JCM 20403 / CCM 1077 / IAM 12100 / NBRC 12443 / NCIMB 10456)</name>
    <name type="common">Starkeya novella</name>
    <dbReference type="NCBI Taxonomy" id="639283"/>
    <lineage>
        <taxon>Bacteria</taxon>
        <taxon>Pseudomonadati</taxon>
        <taxon>Pseudomonadota</taxon>
        <taxon>Alphaproteobacteria</taxon>
        <taxon>Hyphomicrobiales</taxon>
        <taxon>Xanthobacteraceae</taxon>
        <taxon>Ancylobacter</taxon>
    </lineage>
</organism>
<evidence type="ECO:0000313" key="5">
    <source>
        <dbReference type="EMBL" id="ADH89677.1"/>
    </source>
</evidence>
<evidence type="ECO:0000256" key="3">
    <source>
        <dbReference type="PROSITE-ProRule" id="PRU00333"/>
    </source>
</evidence>
<feature type="domain" description="Hcy-binding" evidence="4">
    <location>
        <begin position="2"/>
        <end position="308"/>
    </location>
</feature>
<reference evidence="5 6" key="1">
    <citation type="journal article" date="2012" name="Stand. Genomic Sci.">
        <title>Complete genome sequence of the facultatively chemolithoautotrophic and methylotrophic alpha Proteobacterium Starkeya novella type strain (ATCC 8093(T)).</title>
        <authorList>
            <person name="Kappler U."/>
            <person name="Davenport K."/>
            <person name="Beatson S."/>
            <person name="Lucas S."/>
            <person name="Lapidus A."/>
            <person name="Copeland A."/>
            <person name="Berry K.W."/>
            <person name="Glavina Del Rio T."/>
            <person name="Hammon N."/>
            <person name="Dalin E."/>
            <person name="Tice H."/>
            <person name="Pitluck S."/>
            <person name="Richardson P."/>
            <person name="Bruce D."/>
            <person name="Goodwin L.A."/>
            <person name="Han C."/>
            <person name="Tapia R."/>
            <person name="Detter J.C."/>
            <person name="Chang Y.J."/>
            <person name="Jeffries C.D."/>
            <person name="Land M."/>
            <person name="Hauser L."/>
            <person name="Kyrpides N.C."/>
            <person name="Goker M."/>
            <person name="Ivanova N."/>
            <person name="Klenk H.P."/>
            <person name="Woyke T."/>
        </authorList>
    </citation>
    <scope>NUCLEOTIDE SEQUENCE [LARGE SCALE GENOMIC DNA]</scope>
    <source>
        <strain evidence="6">ATCC 8093 / DSM 506 / JCM 20403 / CCM 1077 / IAM 12100 / NBRC 12443 / NCIMB 10456</strain>
    </source>
</reference>
<dbReference type="Gene3D" id="3.20.20.330">
    <property type="entry name" value="Homocysteine-binding-like domain"/>
    <property type="match status" value="1"/>
</dbReference>
<keyword evidence="2 3" id="KW-0808">Transferase</keyword>
<keyword evidence="3" id="KW-0862">Zinc</keyword>
<protein>
    <submittedName>
        <fullName evidence="5">Homocysteine S-methyltransferase</fullName>
    </submittedName>
</protein>
<feature type="binding site" evidence="3">
    <location>
        <position position="293"/>
    </location>
    <ligand>
        <name>Zn(2+)</name>
        <dbReference type="ChEBI" id="CHEBI:29105"/>
    </ligand>
</feature>
<evidence type="ECO:0000256" key="2">
    <source>
        <dbReference type="ARBA" id="ARBA00022679"/>
    </source>
</evidence>
<dbReference type="OrthoDB" id="9803687at2"/>
<accession>D7A3B8</accession>
<sequence>MPSTAAILEGAPVILADGAIETRLIYEFGLPTPDFSSFVHLFTREGRAALDAIYRGYMQVAGESRLPMQVGTPTWRAHPEGLVRQGFSAPDDLRRVNEEAFRFLAGMRDALGVGDLVMIAGVLGPRRDGYDPAVAPDAAEAQAYHRPQARVLADLGVDLLYAPTFASAQELLGVARAMAATGLPYALAPVIDDDARLIDGTPLDAAVAAIDEAASPPPGNYLIGCTHAIHVTRAQGSVHWPANGRVTGLKANASPLPPSELDKLDHLKQDDPETFAAGLARLHAGGMRVLGGCCGTSEAHIRALARRFVAEPA</sequence>
<evidence type="ECO:0000259" key="4">
    <source>
        <dbReference type="PROSITE" id="PS50970"/>
    </source>
</evidence>
<keyword evidence="3" id="KW-0479">Metal-binding</keyword>
<dbReference type="RefSeq" id="WP_013167181.1">
    <property type="nucleotide sequence ID" value="NC_014217.1"/>
</dbReference>
<name>D7A3B8_ANCN5</name>
<comment type="cofactor">
    <cofactor evidence="3">
        <name>Zn(2+)</name>
        <dbReference type="ChEBI" id="CHEBI:29105"/>
    </cofactor>
</comment>